<evidence type="ECO:0000256" key="3">
    <source>
        <dbReference type="ARBA" id="ARBA00022741"/>
    </source>
</evidence>
<evidence type="ECO:0000313" key="11">
    <source>
        <dbReference type="Proteomes" id="UP000236333"/>
    </source>
</evidence>
<evidence type="ECO:0000256" key="2">
    <source>
        <dbReference type="ARBA" id="ARBA00022692"/>
    </source>
</evidence>
<evidence type="ECO:0000256" key="4">
    <source>
        <dbReference type="ARBA" id="ARBA00022989"/>
    </source>
</evidence>
<dbReference type="GO" id="GO:0005886">
    <property type="term" value="C:plasma membrane"/>
    <property type="evidence" value="ECO:0007669"/>
    <property type="project" value="TreeGrafter"/>
</dbReference>
<dbReference type="InterPro" id="IPR029787">
    <property type="entry name" value="Nucleotide_cyclase"/>
</dbReference>
<reference evidence="10 11" key="1">
    <citation type="journal article" date="2017" name="Mol. Biol. Evol.">
        <title>The 4-celled Tetrabaena socialis nuclear genome reveals the essential components for genetic control of cell number at the origin of multicellularity in the volvocine lineage.</title>
        <authorList>
            <person name="Featherston J."/>
            <person name="Arakaki Y."/>
            <person name="Hanschen E.R."/>
            <person name="Ferris P.J."/>
            <person name="Michod R.E."/>
            <person name="Olson B.J.S.C."/>
            <person name="Nozaki H."/>
            <person name="Durand P.M."/>
        </authorList>
    </citation>
    <scope>NUCLEOTIDE SEQUENCE [LARGE SCALE GENOMIC DNA]</scope>
    <source>
        <strain evidence="10 11">NIES-571</strain>
    </source>
</reference>
<evidence type="ECO:0000256" key="7">
    <source>
        <dbReference type="SAM" id="MobiDB-lite"/>
    </source>
</evidence>
<accession>A0A2J7ZX32</accession>
<keyword evidence="3" id="KW-0547">Nucleotide-binding</keyword>
<gene>
    <name evidence="10" type="ORF">TSOC_008925</name>
</gene>
<dbReference type="PROSITE" id="PS50125">
    <property type="entry name" value="GUANYLATE_CYCLASE_2"/>
    <property type="match status" value="1"/>
</dbReference>
<evidence type="ECO:0000256" key="8">
    <source>
        <dbReference type="SAM" id="Phobius"/>
    </source>
</evidence>
<name>A0A2J7ZX32_9CHLO</name>
<dbReference type="SMART" id="SM00044">
    <property type="entry name" value="CYCc"/>
    <property type="match status" value="1"/>
</dbReference>
<dbReference type="CDD" id="cd07302">
    <property type="entry name" value="CHD"/>
    <property type="match status" value="1"/>
</dbReference>
<dbReference type="GO" id="GO:0000166">
    <property type="term" value="F:nucleotide binding"/>
    <property type="evidence" value="ECO:0007669"/>
    <property type="project" value="UniProtKB-KW"/>
</dbReference>
<dbReference type="OrthoDB" id="542842at2759"/>
<dbReference type="GO" id="GO:0007168">
    <property type="term" value="P:receptor guanylyl cyclase signaling pathway"/>
    <property type="evidence" value="ECO:0007669"/>
    <property type="project" value="TreeGrafter"/>
</dbReference>
<evidence type="ECO:0000313" key="10">
    <source>
        <dbReference type="EMBL" id="PNH04816.1"/>
    </source>
</evidence>
<keyword evidence="6" id="KW-0456">Lyase</keyword>
<organism evidence="10 11">
    <name type="scientific">Tetrabaena socialis</name>
    <dbReference type="NCBI Taxonomy" id="47790"/>
    <lineage>
        <taxon>Eukaryota</taxon>
        <taxon>Viridiplantae</taxon>
        <taxon>Chlorophyta</taxon>
        <taxon>core chlorophytes</taxon>
        <taxon>Chlorophyceae</taxon>
        <taxon>CS clade</taxon>
        <taxon>Chlamydomonadales</taxon>
        <taxon>Tetrabaenaceae</taxon>
        <taxon>Tetrabaena</taxon>
    </lineage>
</organism>
<keyword evidence="4 8" id="KW-1133">Transmembrane helix</keyword>
<dbReference type="GO" id="GO:0035556">
    <property type="term" value="P:intracellular signal transduction"/>
    <property type="evidence" value="ECO:0007669"/>
    <property type="project" value="InterPro"/>
</dbReference>
<evidence type="ECO:0000259" key="9">
    <source>
        <dbReference type="PROSITE" id="PS50125"/>
    </source>
</evidence>
<feature type="region of interest" description="Disordered" evidence="7">
    <location>
        <begin position="529"/>
        <end position="617"/>
    </location>
</feature>
<comment type="subcellular location">
    <subcellularLocation>
        <location evidence="1">Membrane</location>
    </subcellularLocation>
</comment>
<evidence type="ECO:0000256" key="6">
    <source>
        <dbReference type="ARBA" id="ARBA00023239"/>
    </source>
</evidence>
<feature type="transmembrane region" description="Helical" evidence="8">
    <location>
        <begin position="112"/>
        <end position="132"/>
    </location>
</feature>
<proteinExistence type="predicted"/>
<dbReference type="InterPro" id="IPR050401">
    <property type="entry name" value="Cyclic_nucleotide_synthase"/>
</dbReference>
<dbReference type="GO" id="GO:0004383">
    <property type="term" value="F:guanylate cyclase activity"/>
    <property type="evidence" value="ECO:0007669"/>
    <property type="project" value="TreeGrafter"/>
</dbReference>
<dbReference type="Pfam" id="PF00211">
    <property type="entry name" value="Guanylate_cyc"/>
    <property type="match status" value="1"/>
</dbReference>
<dbReference type="GO" id="GO:0004016">
    <property type="term" value="F:adenylate cyclase activity"/>
    <property type="evidence" value="ECO:0007669"/>
    <property type="project" value="TreeGrafter"/>
</dbReference>
<dbReference type="Gene3D" id="3.30.70.1230">
    <property type="entry name" value="Nucleotide cyclase"/>
    <property type="match status" value="1"/>
</dbReference>
<dbReference type="AlphaFoldDB" id="A0A2J7ZX32"/>
<dbReference type="PANTHER" id="PTHR11920">
    <property type="entry name" value="GUANYLYL CYCLASE"/>
    <property type="match status" value="1"/>
</dbReference>
<dbReference type="SUPFAM" id="SSF55073">
    <property type="entry name" value="Nucleotide cyclase"/>
    <property type="match status" value="1"/>
</dbReference>
<feature type="region of interest" description="Disordered" evidence="7">
    <location>
        <begin position="1"/>
        <end position="29"/>
    </location>
</feature>
<dbReference type="InterPro" id="IPR001054">
    <property type="entry name" value="A/G_cyclase"/>
</dbReference>
<dbReference type="Proteomes" id="UP000236333">
    <property type="component" value="Unassembled WGS sequence"/>
</dbReference>
<dbReference type="PANTHER" id="PTHR11920:SF335">
    <property type="entry name" value="GUANYLATE CYCLASE"/>
    <property type="match status" value="1"/>
</dbReference>
<dbReference type="GO" id="GO:0001653">
    <property type="term" value="F:peptide receptor activity"/>
    <property type="evidence" value="ECO:0007669"/>
    <property type="project" value="TreeGrafter"/>
</dbReference>
<keyword evidence="11" id="KW-1185">Reference proteome</keyword>
<feature type="domain" description="Guanylate cyclase" evidence="9">
    <location>
        <begin position="333"/>
        <end position="463"/>
    </location>
</feature>
<dbReference type="EMBL" id="PGGS01000357">
    <property type="protein sequence ID" value="PNH04816.1"/>
    <property type="molecule type" value="Genomic_DNA"/>
</dbReference>
<evidence type="ECO:0000256" key="5">
    <source>
        <dbReference type="ARBA" id="ARBA00023136"/>
    </source>
</evidence>
<comment type="caution">
    <text evidence="10">The sequence shown here is derived from an EMBL/GenBank/DDBJ whole genome shotgun (WGS) entry which is preliminary data.</text>
</comment>
<feature type="transmembrane region" description="Helical" evidence="8">
    <location>
        <begin position="276"/>
        <end position="298"/>
    </location>
</feature>
<feature type="compositionally biased region" description="Gly residues" evidence="7">
    <location>
        <begin position="541"/>
        <end position="554"/>
    </location>
</feature>
<evidence type="ECO:0000256" key="1">
    <source>
        <dbReference type="ARBA" id="ARBA00004370"/>
    </source>
</evidence>
<keyword evidence="5 8" id="KW-0472">Membrane</keyword>
<keyword evidence="2 8" id="KW-0812">Transmembrane</keyword>
<protein>
    <submittedName>
        <fullName evidence="10">Soluble guanylate cyclase 88E</fullName>
    </submittedName>
</protein>
<sequence length="617" mass="63917">MPSTLSASPAREADEQGPGAGRRAGAADLDDDSQQLVHGDLLASQNSGYLKQATSGFRRWESRQKFWGAVGKGAEDGAQGLSLRAASSDARLRITHWFKIVAAIIRRHPSVLVAPLLLCIACLAGGLCGVLLTARGAEQRRRDDAAVVAAQTAGALQLLAAQALQPAAALAAAAWEAPRVAELAAALPLLGPGLLQQERVGNEAANEGLGERVRLTARAHGANSAVFLLAQSSPPPSSVHGISAAVPLALAGPPGSGVELELWLHREAGWAAPWEAPLIAVVVLTSLALSAMLFLALFNASRHAVMLKHMLPKKVVDVLNTGSHYYQHFECVTMLYADVVRYTAKEGAGLPTLEVINLLNAVHSMYDAIAEKYGLIRIRRSGESFLCVGGCPTPDDPVAVAVRVASCARELVMMTARFRSGAGFRVQIRIGLHSGPVVAAVVGTKMPRFSLFGDGVDVSYFMEATSRAMAVHVSETAMQLLVMAGAGGAWGGSYDHPLLQLDPRGPMEVHGRGSLATAWLRLETLPDPAAASADGEDEGGEGGALDGVELGPGGITRARRGRGGDTGAVPALPTLLEGDPADAHSVVPTHSGGVGTGLGGVVEMATPGKQQAGVGGK</sequence>